<evidence type="ECO:0000256" key="2">
    <source>
        <dbReference type="SAM" id="Phobius"/>
    </source>
</evidence>
<keyword evidence="4" id="KW-1185">Reference proteome</keyword>
<feature type="compositionally biased region" description="Basic and acidic residues" evidence="1">
    <location>
        <begin position="21"/>
        <end position="30"/>
    </location>
</feature>
<feature type="region of interest" description="Disordered" evidence="1">
    <location>
        <begin position="1"/>
        <end position="33"/>
    </location>
</feature>
<accession>A0ABD2NQW0</accession>
<dbReference type="Proteomes" id="UP001516400">
    <property type="component" value="Unassembled WGS sequence"/>
</dbReference>
<reference evidence="3 4" key="1">
    <citation type="journal article" date="2021" name="BMC Biol.">
        <title>Horizontally acquired antibacterial genes associated with adaptive radiation of ladybird beetles.</title>
        <authorList>
            <person name="Li H.S."/>
            <person name="Tang X.F."/>
            <person name="Huang Y.H."/>
            <person name="Xu Z.Y."/>
            <person name="Chen M.L."/>
            <person name="Du X.Y."/>
            <person name="Qiu B.Y."/>
            <person name="Chen P.T."/>
            <person name="Zhang W."/>
            <person name="Slipinski A."/>
            <person name="Escalona H.E."/>
            <person name="Waterhouse R.M."/>
            <person name="Zwick A."/>
            <person name="Pang H."/>
        </authorList>
    </citation>
    <scope>NUCLEOTIDE SEQUENCE [LARGE SCALE GENOMIC DNA]</scope>
    <source>
        <strain evidence="3">SYSU2018</strain>
    </source>
</reference>
<comment type="caution">
    <text evidence="3">The sequence shown here is derived from an EMBL/GenBank/DDBJ whole genome shotgun (WGS) entry which is preliminary data.</text>
</comment>
<gene>
    <name evidence="3" type="ORF">HHI36_004233</name>
</gene>
<proteinExistence type="predicted"/>
<dbReference type="AlphaFoldDB" id="A0ABD2NQW0"/>
<feature type="transmembrane region" description="Helical" evidence="2">
    <location>
        <begin position="412"/>
        <end position="432"/>
    </location>
</feature>
<keyword evidence="2" id="KW-0812">Transmembrane</keyword>
<evidence type="ECO:0000256" key="1">
    <source>
        <dbReference type="SAM" id="MobiDB-lite"/>
    </source>
</evidence>
<name>A0ABD2NQW0_9CUCU</name>
<keyword evidence="2" id="KW-1133">Transmembrane helix</keyword>
<protein>
    <submittedName>
        <fullName evidence="3">Uncharacterized protein</fullName>
    </submittedName>
</protein>
<keyword evidence="2" id="KW-0472">Membrane</keyword>
<evidence type="ECO:0000313" key="4">
    <source>
        <dbReference type="Proteomes" id="UP001516400"/>
    </source>
</evidence>
<organism evidence="3 4">
    <name type="scientific">Cryptolaemus montrouzieri</name>
    <dbReference type="NCBI Taxonomy" id="559131"/>
    <lineage>
        <taxon>Eukaryota</taxon>
        <taxon>Metazoa</taxon>
        <taxon>Ecdysozoa</taxon>
        <taxon>Arthropoda</taxon>
        <taxon>Hexapoda</taxon>
        <taxon>Insecta</taxon>
        <taxon>Pterygota</taxon>
        <taxon>Neoptera</taxon>
        <taxon>Endopterygota</taxon>
        <taxon>Coleoptera</taxon>
        <taxon>Polyphaga</taxon>
        <taxon>Cucujiformia</taxon>
        <taxon>Coccinelloidea</taxon>
        <taxon>Coccinellidae</taxon>
        <taxon>Scymninae</taxon>
        <taxon>Scymnini</taxon>
        <taxon>Cryptolaemus</taxon>
    </lineage>
</organism>
<sequence length="434" mass="47858">MNFLFSGDTPTMYAAPSTNKTKPDIPKEVPHSPSSSGFTFFGVPLPSLNLNKLLGGQKSTAKKAEKSQVDIPIADRKVAIMNLPPYTRATTQGDGGFQPITDPMMIEDSFTEEYHTEISVATQKSSSSSFVPNYEQNIHKITKENSTVLLNEKKVDKQDAQYITMKPASQILPNTSEYPSSSTHFSKLEVAANENTSSLISTKFNVTSAPVKFSPNSEKSLVEEVTHTKDLVEEKNKFETTTEGRGLVKKDLESKFQSVVNSKKATSSIPPTLKTLPLSSTQIPDLITQKPKEGELTLDKIANVKNGSKKIEPVGSLSALLVPGGQQPHIRPAGRPKITKVQSPYTTETGILPSRENHVKNIKYSGDTVTLDPEITKLDEVKENWYFANYNKTYSEPYHGVVSKGATNIGSWGYYVVFYIVIGFNLGFRISFFI</sequence>
<dbReference type="EMBL" id="JABFTP020000144">
    <property type="protein sequence ID" value="KAL3281009.1"/>
    <property type="molecule type" value="Genomic_DNA"/>
</dbReference>
<evidence type="ECO:0000313" key="3">
    <source>
        <dbReference type="EMBL" id="KAL3281009.1"/>
    </source>
</evidence>